<evidence type="ECO:0000259" key="6">
    <source>
        <dbReference type="Pfam" id="PF14833"/>
    </source>
</evidence>
<evidence type="ECO:0000256" key="1">
    <source>
        <dbReference type="ARBA" id="ARBA00009080"/>
    </source>
</evidence>
<dbReference type="Pfam" id="PF03446">
    <property type="entry name" value="NAD_binding_2"/>
    <property type="match status" value="1"/>
</dbReference>
<dbReference type="EMBL" id="NOVD01000017">
    <property type="protein sequence ID" value="PCK25406.1"/>
    <property type="molecule type" value="Genomic_DNA"/>
</dbReference>
<dbReference type="InterPro" id="IPR029154">
    <property type="entry name" value="HIBADH-like_NADP-bd"/>
</dbReference>
<feature type="active site" evidence="4">
    <location>
        <position position="170"/>
    </location>
</feature>
<dbReference type="GO" id="GO:0051287">
    <property type="term" value="F:NAD binding"/>
    <property type="evidence" value="ECO:0007669"/>
    <property type="project" value="InterPro"/>
</dbReference>
<dbReference type="PIRSF" id="PIRSF000103">
    <property type="entry name" value="HIBADH"/>
    <property type="match status" value="1"/>
</dbReference>
<dbReference type="AlphaFoldDB" id="A0A2A5J7P3"/>
<dbReference type="SUPFAM" id="SSF51735">
    <property type="entry name" value="NAD(P)-binding Rossmann-fold domains"/>
    <property type="match status" value="1"/>
</dbReference>
<dbReference type="InterPro" id="IPR015815">
    <property type="entry name" value="HIBADH-related"/>
</dbReference>
<organism evidence="7 8">
    <name type="scientific">Rhodococcus qingshengii</name>
    <dbReference type="NCBI Taxonomy" id="334542"/>
    <lineage>
        <taxon>Bacteria</taxon>
        <taxon>Bacillati</taxon>
        <taxon>Actinomycetota</taxon>
        <taxon>Actinomycetes</taxon>
        <taxon>Mycobacteriales</taxon>
        <taxon>Nocardiaceae</taxon>
        <taxon>Rhodococcus</taxon>
        <taxon>Rhodococcus erythropolis group</taxon>
    </lineage>
</organism>
<evidence type="ECO:0000256" key="3">
    <source>
        <dbReference type="ARBA" id="ARBA00023027"/>
    </source>
</evidence>
<dbReference type="InterPro" id="IPR008927">
    <property type="entry name" value="6-PGluconate_DH-like_C_sf"/>
</dbReference>
<dbReference type="InterPro" id="IPR051265">
    <property type="entry name" value="HIBADH-related_NP60_sf"/>
</dbReference>
<dbReference type="Pfam" id="PF14833">
    <property type="entry name" value="NAD_binding_11"/>
    <property type="match status" value="1"/>
</dbReference>
<reference evidence="7 8" key="1">
    <citation type="submission" date="2017-07" db="EMBL/GenBank/DDBJ databases">
        <title>Draft sequence of Rhodococcus enclensis 23b-28.</title>
        <authorList>
            <person name="Besaury L."/>
            <person name="Sancelme M."/>
            <person name="Amato P."/>
            <person name="Lallement A."/>
            <person name="Delort A.-M."/>
        </authorList>
    </citation>
    <scope>NUCLEOTIDE SEQUENCE [LARGE SCALE GENOMIC DNA]</scope>
    <source>
        <strain evidence="7 8">23b-28</strain>
    </source>
</reference>
<dbReference type="InterPro" id="IPR036291">
    <property type="entry name" value="NAD(P)-bd_dom_sf"/>
</dbReference>
<dbReference type="GO" id="GO:0016491">
    <property type="term" value="F:oxidoreductase activity"/>
    <property type="evidence" value="ECO:0007669"/>
    <property type="project" value="UniProtKB-KW"/>
</dbReference>
<evidence type="ECO:0000259" key="5">
    <source>
        <dbReference type="Pfam" id="PF03446"/>
    </source>
</evidence>
<dbReference type="PANTHER" id="PTHR43580:SF2">
    <property type="entry name" value="CYTOKINE-LIKE NUCLEAR FACTOR N-PAC"/>
    <property type="match status" value="1"/>
</dbReference>
<dbReference type="GO" id="GO:0050661">
    <property type="term" value="F:NADP binding"/>
    <property type="evidence" value="ECO:0007669"/>
    <property type="project" value="InterPro"/>
</dbReference>
<dbReference type="Gene3D" id="3.40.50.720">
    <property type="entry name" value="NAD(P)-binding Rossmann-like Domain"/>
    <property type="match status" value="1"/>
</dbReference>
<evidence type="ECO:0000256" key="2">
    <source>
        <dbReference type="ARBA" id="ARBA00023002"/>
    </source>
</evidence>
<comment type="similarity">
    <text evidence="1">Belongs to the HIBADH-related family.</text>
</comment>
<comment type="caution">
    <text evidence="7">The sequence shown here is derived from an EMBL/GenBank/DDBJ whole genome shotgun (WGS) entry which is preliminary data.</text>
</comment>
<feature type="domain" description="6-phosphogluconate dehydrogenase NADP-binding" evidence="5">
    <location>
        <begin position="4"/>
        <end position="156"/>
    </location>
</feature>
<keyword evidence="2" id="KW-0560">Oxidoreductase</keyword>
<keyword evidence="3" id="KW-0520">NAD</keyword>
<dbReference type="Proteomes" id="UP000230886">
    <property type="component" value="Unassembled WGS sequence"/>
</dbReference>
<protein>
    <submittedName>
        <fullName evidence="7">Oxidoreductase</fullName>
    </submittedName>
</protein>
<gene>
    <name evidence="7" type="ORF">CHR55_21335</name>
</gene>
<name>A0A2A5J7P3_RHOSG</name>
<feature type="domain" description="3-hydroxyisobutyrate dehydrogenase-like NAD-binding" evidence="6">
    <location>
        <begin position="166"/>
        <end position="284"/>
    </location>
</feature>
<proteinExistence type="inferred from homology"/>
<dbReference type="RefSeq" id="WP_099698082.1">
    <property type="nucleotide sequence ID" value="NZ_CP088906.1"/>
</dbReference>
<dbReference type="InterPro" id="IPR006115">
    <property type="entry name" value="6PGDH_NADP-bd"/>
</dbReference>
<evidence type="ECO:0000256" key="4">
    <source>
        <dbReference type="PIRSR" id="PIRSR000103-1"/>
    </source>
</evidence>
<sequence>MTSVSVVGLGAMGRPIARNLLGAGFDVTVWNRSPEAVAELVEEGAIGAKTVAEAFQSGVVLSMLADDSAVSSAILDPAVLASVPSGTVHVNMATVSVELAKRAAALHAEYGIGYIAAPVFGRVSVAQAGQLNIIAAGDSSLLERVQPFLDVIGARTWPQGERPEQANIVKIIGNYLILAAIQSLGEAIALGERSGVDGSQLVELLTSTIFPGPVYSSYGNLVATRQYEPAGFTTALGFKDLRLALDAADSVDLDLPFGGVLRGVLAQALANGQGEMDWASIAELVRSGQSGEGSPETPTR</sequence>
<dbReference type="InterPro" id="IPR013328">
    <property type="entry name" value="6PGD_dom2"/>
</dbReference>
<evidence type="ECO:0000313" key="7">
    <source>
        <dbReference type="EMBL" id="PCK25406.1"/>
    </source>
</evidence>
<dbReference type="Gene3D" id="1.10.1040.10">
    <property type="entry name" value="N-(1-d-carboxylethyl)-l-norvaline Dehydrogenase, domain 2"/>
    <property type="match status" value="1"/>
</dbReference>
<dbReference type="SUPFAM" id="SSF48179">
    <property type="entry name" value="6-phosphogluconate dehydrogenase C-terminal domain-like"/>
    <property type="match status" value="1"/>
</dbReference>
<evidence type="ECO:0000313" key="8">
    <source>
        <dbReference type="Proteomes" id="UP000230886"/>
    </source>
</evidence>
<dbReference type="PANTHER" id="PTHR43580">
    <property type="entry name" value="OXIDOREDUCTASE GLYR1-RELATED"/>
    <property type="match status" value="1"/>
</dbReference>
<accession>A0A2A5J7P3</accession>